<feature type="compositionally biased region" description="Basic and acidic residues" evidence="1">
    <location>
        <begin position="38"/>
        <end position="65"/>
    </location>
</feature>
<evidence type="ECO:0000313" key="2">
    <source>
        <dbReference type="EMBL" id="QHF11079.1"/>
    </source>
</evidence>
<dbReference type="AlphaFoldDB" id="A0AAJ4BES8"/>
<evidence type="ECO:0000256" key="1">
    <source>
        <dbReference type="SAM" id="MobiDB-lite"/>
    </source>
</evidence>
<sequence>MGRGASSDLPDDYRSSRSSVRTPLVTLCVTTLRRTAHSRADAERPERQAHAECRHDSDLPDDYRSSRSSVGMPFVTLRVTTLRRTAHSRADAERRHVSLFRTLKPHSDRVQVSSQSDPYMHLESNRRTKYSFQEQAFFGDDCLATSALGR</sequence>
<proteinExistence type="predicted"/>
<protein>
    <submittedName>
        <fullName evidence="2">Uncharacterized protein</fullName>
    </submittedName>
</protein>
<evidence type="ECO:0000313" key="3">
    <source>
        <dbReference type="Proteomes" id="UP000464688"/>
    </source>
</evidence>
<dbReference type="Proteomes" id="UP000464688">
    <property type="component" value="Chromosome"/>
</dbReference>
<accession>A0AAJ4BES8</accession>
<dbReference type="EMBL" id="CP047267">
    <property type="protein sequence ID" value="QHF11079.1"/>
    <property type="molecule type" value="Genomic_DNA"/>
</dbReference>
<name>A0AAJ4BES8_PSESX</name>
<feature type="region of interest" description="Disordered" evidence="1">
    <location>
        <begin position="1"/>
        <end position="20"/>
    </location>
</feature>
<gene>
    <name evidence="2" type="ORF">N026_11335</name>
</gene>
<reference evidence="2 3" key="1">
    <citation type="journal article" date="2014" name="Genome Announc.">
        <title>Draft Genome Sequences of a Phylogenetically Diverse Suite of Pseudomonas syringae Strains from Multiple Source Populations.</title>
        <authorList>
            <person name="Baltrus D.A."/>
            <person name="Yourstone S."/>
            <person name="Lind A."/>
            <person name="Guilbaud C."/>
            <person name="Sands D.C."/>
            <person name="Jones C.D."/>
            <person name="Morris C.E."/>
            <person name="Dangl J.L."/>
        </authorList>
    </citation>
    <scope>NUCLEOTIDE SEQUENCE [LARGE SCALE GENOMIC DNA]</scope>
    <source>
        <strain evidence="2 3">UB303</strain>
    </source>
</reference>
<organism evidence="2 3">
    <name type="scientific">Pseudomonas syringae UB303</name>
    <dbReference type="NCBI Taxonomy" id="1357287"/>
    <lineage>
        <taxon>Bacteria</taxon>
        <taxon>Pseudomonadati</taxon>
        <taxon>Pseudomonadota</taxon>
        <taxon>Gammaproteobacteria</taxon>
        <taxon>Pseudomonadales</taxon>
        <taxon>Pseudomonadaceae</taxon>
        <taxon>Pseudomonas</taxon>
        <taxon>Pseudomonas syringae</taxon>
    </lineage>
</organism>
<feature type="region of interest" description="Disordered" evidence="1">
    <location>
        <begin position="35"/>
        <end position="67"/>
    </location>
</feature>